<dbReference type="STRING" id="1920490.GCA_001895925_03365"/>
<feature type="domain" description="Reverse transcriptase" evidence="1">
    <location>
        <begin position="68"/>
        <end position="353"/>
    </location>
</feature>
<evidence type="ECO:0000313" key="3">
    <source>
        <dbReference type="Proteomes" id="UP000238634"/>
    </source>
</evidence>
<dbReference type="AlphaFoldDB" id="A0A2T1D2R4"/>
<evidence type="ECO:0000313" key="2">
    <source>
        <dbReference type="EMBL" id="PSB14789.1"/>
    </source>
</evidence>
<dbReference type="Proteomes" id="UP000238634">
    <property type="component" value="Unassembled WGS sequence"/>
</dbReference>
<gene>
    <name evidence="2" type="ORF">C7B65_25845</name>
</gene>
<dbReference type="Pfam" id="PF00078">
    <property type="entry name" value="RVT_1"/>
    <property type="match status" value="1"/>
</dbReference>
<dbReference type="InterPro" id="IPR003615">
    <property type="entry name" value="HNH_nuc"/>
</dbReference>
<dbReference type="PANTHER" id="PTHR34047:SF8">
    <property type="entry name" value="PROTEIN YKFC"/>
    <property type="match status" value="1"/>
</dbReference>
<protein>
    <submittedName>
        <fullName evidence="2">Maturase</fullName>
    </submittedName>
</protein>
<reference evidence="2 3" key="1">
    <citation type="submission" date="2018-02" db="EMBL/GenBank/DDBJ databases">
        <authorList>
            <person name="Cohen D.B."/>
            <person name="Kent A.D."/>
        </authorList>
    </citation>
    <scope>NUCLEOTIDE SEQUENCE [LARGE SCALE GENOMIC DNA]</scope>
    <source>
        <strain evidence="2 3">ULC007</strain>
    </source>
</reference>
<dbReference type="RefSeq" id="WP_073075254.1">
    <property type="nucleotide sequence ID" value="NZ_MPPI01000070.1"/>
</dbReference>
<dbReference type="InterPro" id="IPR049030">
    <property type="entry name" value="AI2M-like_HNH"/>
</dbReference>
<sequence length="600" mass="69507">MREAETVLDIIRERGHYRSPLRDLYRQLYNPQLYLRAYGRIYRNKGALTKGVTAETVDGMSLGKINAIIEAIRYERYRWTPVRRVYIPKKNGKTRPLGLPSWSDKLLQEVIRSLLEAYYEPQFSDSSHGFRPGRGCHTALTTIKRMWHGTKWFIEGDIQSCFDSIDSEILLKILQADIPDNRFLRLIRNLLRTGYMENGRHTPTLSGTPQGSILNPILSNLYLNKLDQFVEQTLIPAYTKGQRRAHNPVYDKLSNRAYYLRRQGQVEAAHNLEQLRRSIPANDPNDPNYRRLRYVRYADDFLLGFAGSKQEAEAIKERLRTFLREELKLELSDAKTLITHAHSEPARFLGYDISITQCDSKITTNRRSLNGGIALRMPVSFLQDRCRFYMKRGKPIHRMERTHNTDYSIISQYQSEYRGYVQYYQLADNVAWLNQLHWVMRTSLLKTLAHKHKSSVAKMAHKYRAKIKTAEGWRTCLEITVPRADKPPLIARFGGIPLKVNSTATIQDQALARHSLGRTELLQRLLADTCEVCGSVQNIEVHHIRKLADLNSAGRKSKPDWMYLMASRQRKTLVLCRKCHDDLHAGRPLRGQTERATGEP</sequence>
<dbReference type="GO" id="GO:0006397">
    <property type="term" value="P:mRNA processing"/>
    <property type="evidence" value="ECO:0007669"/>
    <property type="project" value="InterPro"/>
</dbReference>
<dbReference type="SUPFAM" id="SSF56672">
    <property type="entry name" value="DNA/RNA polymerases"/>
    <property type="match status" value="1"/>
</dbReference>
<dbReference type="InterPro" id="IPR051083">
    <property type="entry name" value="GrpII_Intron_Splice-Mob/Def"/>
</dbReference>
<proteinExistence type="predicted"/>
<evidence type="ECO:0000259" key="1">
    <source>
        <dbReference type="PROSITE" id="PS50878"/>
    </source>
</evidence>
<dbReference type="EMBL" id="PVWG01000077">
    <property type="protein sequence ID" value="PSB14789.1"/>
    <property type="molecule type" value="Genomic_DNA"/>
</dbReference>
<dbReference type="SMART" id="SM00507">
    <property type="entry name" value="HNHc"/>
    <property type="match status" value="1"/>
</dbReference>
<comment type="caution">
    <text evidence="2">The sequence shown here is derived from an EMBL/GenBank/DDBJ whole genome shotgun (WGS) entry which is preliminary data.</text>
</comment>
<dbReference type="InterPro" id="IPR024937">
    <property type="entry name" value="Domain_X"/>
</dbReference>
<dbReference type="PANTHER" id="PTHR34047">
    <property type="entry name" value="NUCLEAR INTRON MATURASE 1, MITOCHONDRIAL-RELATED"/>
    <property type="match status" value="1"/>
</dbReference>
<keyword evidence="3" id="KW-1185">Reference proteome</keyword>
<dbReference type="CDD" id="cd00085">
    <property type="entry name" value="HNHc"/>
    <property type="match status" value="1"/>
</dbReference>
<dbReference type="Pfam" id="PF21368">
    <property type="entry name" value="AI2M-like_HNH"/>
    <property type="match status" value="1"/>
</dbReference>
<dbReference type="Pfam" id="PF01348">
    <property type="entry name" value="Intron_maturas2"/>
    <property type="match status" value="1"/>
</dbReference>
<dbReference type="PROSITE" id="PS50878">
    <property type="entry name" value="RT_POL"/>
    <property type="match status" value="1"/>
</dbReference>
<reference evidence="2 3" key="2">
    <citation type="submission" date="2018-03" db="EMBL/GenBank/DDBJ databases">
        <title>The ancient ancestry and fast evolution of plastids.</title>
        <authorList>
            <person name="Moore K.R."/>
            <person name="Magnabosco C."/>
            <person name="Momper L."/>
            <person name="Gold D.A."/>
            <person name="Bosak T."/>
            <person name="Fournier G.P."/>
        </authorList>
    </citation>
    <scope>NUCLEOTIDE SEQUENCE [LARGE SCALE GENOMIC DNA]</scope>
    <source>
        <strain evidence="2 3">ULC007</strain>
    </source>
</reference>
<organism evidence="2 3">
    <name type="scientific">Phormidesmis priestleyi ULC007</name>
    <dbReference type="NCBI Taxonomy" id="1920490"/>
    <lineage>
        <taxon>Bacteria</taxon>
        <taxon>Bacillati</taxon>
        <taxon>Cyanobacteriota</taxon>
        <taxon>Cyanophyceae</taxon>
        <taxon>Leptolyngbyales</taxon>
        <taxon>Leptolyngbyaceae</taxon>
        <taxon>Phormidesmis</taxon>
    </lineage>
</organism>
<dbReference type="CDD" id="cd01651">
    <property type="entry name" value="RT_G2_intron"/>
    <property type="match status" value="1"/>
</dbReference>
<dbReference type="InterPro" id="IPR043502">
    <property type="entry name" value="DNA/RNA_pol_sf"/>
</dbReference>
<accession>A0A2T1D2R4</accession>
<dbReference type="OrthoDB" id="468044at2"/>
<dbReference type="InterPro" id="IPR000477">
    <property type="entry name" value="RT_dom"/>
</dbReference>
<name>A0A2T1D2R4_9CYAN</name>